<organism evidence="2 3">
    <name type="scientific">Adineta steineri</name>
    <dbReference type="NCBI Taxonomy" id="433720"/>
    <lineage>
        <taxon>Eukaryota</taxon>
        <taxon>Metazoa</taxon>
        <taxon>Spiralia</taxon>
        <taxon>Gnathifera</taxon>
        <taxon>Rotifera</taxon>
        <taxon>Eurotatoria</taxon>
        <taxon>Bdelloidea</taxon>
        <taxon>Adinetida</taxon>
        <taxon>Adinetidae</taxon>
        <taxon>Adineta</taxon>
    </lineage>
</organism>
<proteinExistence type="predicted"/>
<dbReference type="GO" id="GO:0001940">
    <property type="term" value="C:male pronucleus"/>
    <property type="evidence" value="ECO:0007669"/>
    <property type="project" value="TreeGrafter"/>
</dbReference>
<dbReference type="GO" id="GO:0001939">
    <property type="term" value="C:female pronucleus"/>
    <property type="evidence" value="ECO:0007669"/>
    <property type="project" value="TreeGrafter"/>
</dbReference>
<feature type="region of interest" description="Disordered" evidence="1">
    <location>
        <begin position="1"/>
        <end position="67"/>
    </location>
</feature>
<evidence type="ECO:0000256" key="1">
    <source>
        <dbReference type="SAM" id="MobiDB-lite"/>
    </source>
</evidence>
<feature type="compositionally biased region" description="Low complexity" evidence="1">
    <location>
        <begin position="26"/>
        <end position="35"/>
    </location>
</feature>
<reference evidence="2" key="1">
    <citation type="submission" date="2021-02" db="EMBL/GenBank/DDBJ databases">
        <authorList>
            <person name="Nowell W R."/>
        </authorList>
    </citation>
    <scope>NUCLEOTIDE SEQUENCE</scope>
</reference>
<accession>A0A814YQX7</accession>
<dbReference type="PANTHER" id="PTHR35678:SF1">
    <property type="entry name" value="PROTEIN STPG4"/>
    <property type="match status" value="1"/>
</dbReference>
<dbReference type="GO" id="GO:0044727">
    <property type="term" value="P:epigenetic programing of male pronucleus"/>
    <property type="evidence" value="ECO:0007669"/>
    <property type="project" value="TreeGrafter"/>
</dbReference>
<protein>
    <submittedName>
        <fullName evidence="2">Uncharacterized protein</fullName>
    </submittedName>
</protein>
<dbReference type="EMBL" id="CAJNOE010000472">
    <property type="protein sequence ID" value="CAF1232817.1"/>
    <property type="molecule type" value="Genomic_DNA"/>
</dbReference>
<feature type="compositionally biased region" description="Basic and acidic residues" evidence="1">
    <location>
        <begin position="36"/>
        <end position="49"/>
    </location>
</feature>
<feature type="region of interest" description="Disordered" evidence="1">
    <location>
        <begin position="216"/>
        <end position="250"/>
    </location>
</feature>
<dbReference type="Proteomes" id="UP000663860">
    <property type="component" value="Unassembled WGS sequence"/>
</dbReference>
<evidence type="ECO:0000313" key="2">
    <source>
        <dbReference type="EMBL" id="CAF1232817.1"/>
    </source>
</evidence>
<name>A0A814YQX7_9BILA</name>
<gene>
    <name evidence="2" type="ORF">IZO911_LOCUS30352</name>
</gene>
<dbReference type="GO" id="GO:0042393">
    <property type="term" value="F:histone binding"/>
    <property type="evidence" value="ECO:0007669"/>
    <property type="project" value="TreeGrafter"/>
</dbReference>
<comment type="caution">
    <text evidence="2">The sequence shown here is derived from an EMBL/GenBank/DDBJ whole genome shotgun (WGS) entry which is preliminary data.</text>
</comment>
<sequence length="285" mass="32989">MKDGATSAALLEHNNRELKSPDIDYGTESKSTTGTTEKRRTLTRKEAFRVDPTTNTHTKHRHNKKHDQIPLTTDHENEWSNSIKDDPTSGEYDTDLNTFIKDNLSRTVTHDFQNDEQQPDLQLIDAKEKESLTDAELVEYFAERMRTLPLIYGFKTSERYDIMQKAMSVNHDKDTHVTSRLHETRHRPTVHASTETSRHNSFKSKSKDKFFLPKINSTPNDHEYHTNTSTGPVITSSFRSGTDRFPRKIRKIPGPGMYDRLFEYPTQKQLVSFLSRGIYFSSSFT</sequence>
<feature type="compositionally biased region" description="Polar residues" evidence="1">
    <location>
        <begin position="226"/>
        <end position="240"/>
    </location>
</feature>
<dbReference type="PANTHER" id="PTHR35678">
    <property type="entry name" value="PROTEIN STPG4"/>
    <property type="match status" value="1"/>
</dbReference>
<feature type="compositionally biased region" description="Basic and acidic residues" evidence="1">
    <location>
        <begin position="13"/>
        <end position="22"/>
    </location>
</feature>
<evidence type="ECO:0000313" key="3">
    <source>
        <dbReference type="Proteomes" id="UP000663860"/>
    </source>
</evidence>
<feature type="region of interest" description="Disordered" evidence="1">
    <location>
        <begin position="175"/>
        <end position="199"/>
    </location>
</feature>
<dbReference type="AlphaFoldDB" id="A0A814YQX7"/>
<dbReference type="GO" id="GO:0042585">
    <property type="term" value="C:germinal vesicle"/>
    <property type="evidence" value="ECO:0007669"/>
    <property type="project" value="TreeGrafter"/>
</dbReference>
<dbReference type="GO" id="GO:0003682">
    <property type="term" value="F:chromatin binding"/>
    <property type="evidence" value="ECO:0007669"/>
    <property type="project" value="TreeGrafter"/>
</dbReference>